<dbReference type="InterPro" id="IPR036134">
    <property type="entry name" value="Crypto/Photolyase_FAD-like_sf"/>
</dbReference>
<name>A0A6M1RJA3_9BACT</name>
<evidence type="ECO:0000256" key="7">
    <source>
        <dbReference type="SAM" id="MobiDB-lite"/>
    </source>
</evidence>
<dbReference type="PROSITE" id="PS51645">
    <property type="entry name" value="PHR_CRY_ALPHA_BETA"/>
    <property type="match status" value="1"/>
</dbReference>
<dbReference type="Proteomes" id="UP000477311">
    <property type="component" value="Unassembled WGS sequence"/>
</dbReference>
<feature type="binding site" evidence="5">
    <location>
        <position position="207"/>
    </location>
    <ligand>
        <name>FAD</name>
        <dbReference type="ChEBI" id="CHEBI:57692"/>
    </ligand>
</feature>
<reference evidence="9 10" key="1">
    <citation type="submission" date="2020-02" db="EMBL/GenBank/DDBJ databases">
        <title>Draft genome sequence of Limisphaera ngatamarikiensis NGM72.4T, a thermophilic Verrucomicrobia grouped in subdivision 3.</title>
        <authorList>
            <person name="Carere C.R."/>
            <person name="Steen J."/>
            <person name="Hugenholtz P."/>
            <person name="Stott M.B."/>
        </authorList>
    </citation>
    <scope>NUCLEOTIDE SEQUENCE [LARGE SCALE GENOMIC DNA]</scope>
    <source>
        <strain evidence="9 10">NGM72.4</strain>
    </source>
</reference>
<evidence type="ECO:0000256" key="2">
    <source>
        <dbReference type="ARBA" id="ARBA00022630"/>
    </source>
</evidence>
<dbReference type="Gene3D" id="1.10.579.10">
    <property type="entry name" value="DNA Cyclobutane Dipyrimidine Photolyase, subunit A, domain 3"/>
    <property type="match status" value="1"/>
</dbReference>
<keyword evidence="10" id="KW-1185">Reference proteome</keyword>
<dbReference type="PRINTS" id="PR00147">
    <property type="entry name" value="DNAPHOTLYASE"/>
</dbReference>
<evidence type="ECO:0000256" key="5">
    <source>
        <dbReference type="PIRSR" id="PIRSR602081-1"/>
    </source>
</evidence>
<evidence type="ECO:0000259" key="8">
    <source>
        <dbReference type="PROSITE" id="PS51645"/>
    </source>
</evidence>
<dbReference type="Pfam" id="PF00875">
    <property type="entry name" value="DNA_photolyase"/>
    <property type="match status" value="1"/>
</dbReference>
<protein>
    <submittedName>
        <fullName evidence="9">Deoxyribodipyrimidine photolyase</fullName>
    </submittedName>
</protein>
<dbReference type="EMBL" id="JAAKYA010000082">
    <property type="protein sequence ID" value="NGO40148.1"/>
    <property type="molecule type" value="Genomic_DNA"/>
</dbReference>
<dbReference type="GO" id="GO:0009416">
    <property type="term" value="P:response to light stimulus"/>
    <property type="evidence" value="ECO:0007669"/>
    <property type="project" value="TreeGrafter"/>
</dbReference>
<dbReference type="GO" id="GO:0003904">
    <property type="term" value="F:deoxyribodipyrimidine photo-lyase activity"/>
    <property type="evidence" value="ECO:0007669"/>
    <property type="project" value="TreeGrafter"/>
</dbReference>
<organism evidence="9 10">
    <name type="scientific">Limisphaera ngatamarikiensis</name>
    <dbReference type="NCBI Taxonomy" id="1324935"/>
    <lineage>
        <taxon>Bacteria</taxon>
        <taxon>Pseudomonadati</taxon>
        <taxon>Verrucomicrobiota</taxon>
        <taxon>Verrucomicrobiia</taxon>
        <taxon>Limisphaerales</taxon>
        <taxon>Limisphaeraceae</taxon>
        <taxon>Limisphaera</taxon>
    </lineage>
</organism>
<accession>A0A6M1RJA3</accession>
<comment type="cofactor">
    <cofactor evidence="5">
        <name>FAD</name>
        <dbReference type="ChEBI" id="CHEBI:57692"/>
    </cofactor>
    <text evidence="5">Binds 1 FAD per subunit.</text>
</comment>
<keyword evidence="3 5" id="KW-0274">FAD</keyword>
<keyword evidence="2 5" id="KW-0285">Flavoprotein</keyword>
<dbReference type="PANTHER" id="PTHR11455:SF9">
    <property type="entry name" value="CRYPTOCHROME CIRCADIAN CLOCK 5 ISOFORM X1"/>
    <property type="match status" value="1"/>
</dbReference>
<dbReference type="InterPro" id="IPR006050">
    <property type="entry name" value="DNA_photolyase_N"/>
</dbReference>
<dbReference type="InterPro" id="IPR014729">
    <property type="entry name" value="Rossmann-like_a/b/a_fold"/>
</dbReference>
<evidence type="ECO:0000256" key="3">
    <source>
        <dbReference type="ARBA" id="ARBA00022827"/>
    </source>
</evidence>
<dbReference type="Pfam" id="PF03441">
    <property type="entry name" value="FAD_binding_7"/>
    <property type="match status" value="1"/>
</dbReference>
<feature type="domain" description="Photolyase/cryptochrome alpha/beta" evidence="8">
    <location>
        <begin position="1"/>
        <end position="130"/>
    </location>
</feature>
<dbReference type="InterPro" id="IPR018394">
    <property type="entry name" value="DNA_photolyase_1_CS_C"/>
</dbReference>
<feature type="binding site" evidence="5">
    <location>
        <position position="261"/>
    </location>
    <ligand>
        <name>FAD</name>
        <dbReference type="ChEBI" id="CHEBI:57692"/>
    </ligand>
</feature>
<comment type="caution">
    <text evidence="9">The sequence shown here is derived from an EMBL/GenBank/DDBJ whole genome shotgun (WGS) entry which is preliminary data.</text>
</comment>
<dbReference type="SUPFAM" id="SSF48173">
    <property type="entry name" value="Cryptochrome/photolyase FAD-binding domain"/>
    <property type="match status" value="1"/>
</dbReference>
<evidence type="ECO:0000313" key="9">
    <source>
        <dbReference type="EMBL" id="NGO40148.1"/>
    </source>
</evidence>
<dbReference type="GO" id="GO:0071949">
    <property type="term" value="F:FAD binding"/>
    <property type="evidence" value="ECO:0007669"/>
    <property type="project" value="TreeGrafter"/>
</dbReference>
<evidence type="ECO:0000256" key="4">
    <source>
        <dbReference type="ARBA" id="ARBA00022991"/>
    </source>
</evidence>
<dbReference type="GO" id="GO:0006139">
    <property type="term" value="P:nucleobase-containing compound metabolic process"/>
    <property type="evidence" value="ECO:0007669"/>
    <property type="project" value="UniProtKB-ARBA"/>
</dbReference>
<dbReference type="InterPro" id="IPR002081">
    <property type="entry name" value="Cryptochrome/DNA_photolyase_1"/>
</dbReference>
<dbReference type="PROSITE" id="PS00394">
    <property type="entry name" value="DNA_PHOTOLYASES_1_1"/>
    <property type="match status" value="1"/>
</dbReference>
<dbReference type="InterPro" id="IPR005101">
    <property type="entry name" value="Cryptochr/Photolyase_FAD-bd"/>
</dbReference>
<dbReference type="InterPro" id="IPR036155">
    <property type="entry name" value="Crypto/Photolyase_N_sf"/>
</dbReference>
<dbReference type="SUPFAM" id="SSF52425">
    <property type="entry name" value="Cryptochrome/photolyase, N-terminal domain"/>
    <property type="match status" value="1"/>
</dbReference>
<keyword evidence="4 6" id="KW-0157">Chromophore</keyword>
<dbReference type="GO" id="GO:0006950">
    <property type="term" value="P:response to stress"/>
    <property type="evidence" value="ECO:0007669"/>
    <property type="project" value="UniProtKB-ARBA"/>
</dbReference>
<evidence type="ECO:0000256" key="6">
    <source>
        <dbReference type="RuleBase" id="RU004182"/>
    </source>
</evidence>
<keyword evidence="9" id="KW-0456">Lyase</keyword>
<sequence length="481" mass="55001">MRALVWLKRDLRLSDHAPLYNAARADAAAALYVIEPEWLSSAEFDPQHLAFALACLEPLRVQLAARGLPLWVRQGEVTEVLTALHVRYRFTHLFSHEETGPGWSYARDRAVRAWCRAHGVVWTEWPQTGVVRGLRDRSGWSDLWQARMEADLVPTPARWRGIEPPRLEPLPTLAELGVPPSRPLPPAGEAAAQALLEGFLAERVRGYRRAISSPLTAADGCSRLSPHLAFGTISMRQVYQATAAAIRATTDRALAGDLRAFASRLRWHCHFMQKLEDEPEIEFRNFSRAYDGLREEAFDPERFAAWCEGRTGFPMVDACMRQLRATGWLNFRMRAMLVSFAAYHLWLHWRLPGQFLARQFLDFEPGIHWSQMQMQSGTTGINALRIYSPAKQARDHDPEGHYIRRWIPEYGTRAYPKPIVDERAALAFARAQLYRVRNSPLARAEAERVQARHGSRKSGLPPTDRKWRPQREKGTHQLELI</sequence>
<evidence type="ECO:0000313" key="10">
    <source>
        <dbReference type="Proteomes" id="UP000477311"/>
    </source>
</evidence>
<feature type="compositionally biased region" description="Basic and acidic residues" evidence="7">
    <location>
        <begin position="463"/>
        <end position="481"/>
    </location>
</feature>
<proteinExistence type="inferred from homology"/>
<dbReference type="Gene3D" id="1.25.40.80">
    <property type="match status" value="1"/>
</dbReference>
<dbReference type="GO" id="GO:0003677">
    <property type="term" value="F:DNA binding"/>
    <property type="evidence" value="ECO:0007669"/>
    <property type="project" value="TreeGrafter"/>
</dbReference>
<comment type="cofactor">
    <cofactor evidence="1">
        <name>(6R)-5,10-methylene-5,6,7,8-tetrahydrofolate</name>
        <dbReference type="ChEBI" id="CHEBI:15636"/>
    </cofactor>
</comment>
<dbReference type="PANTHER" id="PTHR11455">
    <property type="entry name" value="CRYPTOCHROME"/>
    <property type="match status" value="1"/>
</dbReference>
<comment type="similarity">
    <text evidence="6">Belongs to the DNA photolyase family.</text>
</comment>
<dbReference type="RefSeq" id="WP_165108466.1">
    <property type="nucleotide sequence ID" value="NZ_JAAKYA010000082.1"/>
</dbReference>
<feature type="region of interest" description="Disordered" evidence="7">
    <location>
        <begin position="446"/>
        <end position="481"/>
    </location>
</feature>
<evidence type="ECO:0000256" key="1">
    <source>
        <dbReference type="ARBA" id="ARBA00001932"/>
    </source>
</evidence>
<dbReference type="AlphaFoldDB" id="A0A6M1RJA3"/>
<dbReference type="Gene3D" id="3.40.50.620">
    <property type="entry name" value="HUPs"/>
    <property type="match status" value="1"/>
</dbReference>
<gene>
    <name evidence="9" type="ORF">G4L39_12195</name>
</gene>